<feature type="compositionally biased region" description="Low complexity" evidence="1">
    <location>
        <begin position="132"/>
        <end position="144"/>
    </location>
</feature>
<gene>
    <name evidence="2" type="ORF">F2P81_009374</name>
</gene>
<feature type="region of interest" description="Disordered" evidence="1">
    <location>
        <begin position="125"/>
        <end position="144"/>
    </location>
</feature>
<evidence type="ECO:0000313" key="3">
    <source>
        <dbReference type="Proteomes" id="UP000438429"/>
    </source>
</evidence>
<dbReference type="AlphaFoldDB" id="A0A6A4T4D7"/>
<evidence type="ECO:0000313" key="2">
    <source>
        <dbReference type="EMBL" id="KAF0038890.1"/>
    </source>
</evidence>
<reference evidence="2 3" key="1">
    <citation type="submission" date="2019-06" db="EMBL/GenBank/DDBJ databases">
        <title>Draft genomes of female and male turbot (Scophthalmus maximus).</title>
        <authorList>
            <person name="Xu H."/>
            <person name="Xu X.-W."/>
            <person name="Shao C."/>
            <person name="Chen S."/>
        </authorList>
    </citation>
    <scope>NUCLEOTIDE SEQUENCE [LARGE SCALE GENOMIC DNA]</scope>
    <source>
        <strain evidence="2">Ysfricsl-2016a</strain>
        <tissue evidence="2">Blood</tissue>
    </source>
</reference>
<accession>A0A6A4T4D7</accession>
<sequence>MPHPPPTASASTCKICQTVAETNFSDIKVSRSTLHLPSTIGFKLCLLITTAVCLLLQPPTADSSNTTDFDHNPQPPPSNCGPMVNLHFCYTTATSTMASTCEYWKKPDYSTVVFFLNPHPPLVRLTLPPPQRSSSPTTSAPLSN</sequence>
<evidence type="ECO:0000256" key="1">
    <source>
        <dbReference type="SAM" id="MobiDB-lite"/>
    </source>
</evidence>
<proteinExistence type="predicted"/>
<protein>
    <submittedName>
        <fullName evidence="2">Uncharacterized protein</fullName>
    </submittedName>
</protein>
<name>A0A6A4T4D7_SCOMX</name>
<dbReference type="Proteomes" id="UP000438429">
    <property type="component" value="Unassembled WGS sequence"/>
</dbReference>
<comment type="caution">
    <text evidence="2">The sequence shown here is derived from an EMBL/GenBank/DDBJ whole genome shotgun (WGS) entry which is preliminary data.</text>
</comment>
<dbReference type="EMBL" id="VEVO01000008">
    <property type="protein sequence ID" value="KAF0038890.1"/>
    <property type="molecule type" value="Genomic_DNA"/>
</dbReference>
<organism evidence="2 3">
    <name type="scientific">Scophthalmus maximus</name>
    <name type="common">Turbot</name>
    <name type="synonym">Psetta maxima</name>
    <dbReference type="NCBI Taxonomy" id="52904"/>
    <lineage>
        <taxon>Eukaryota</taxon>
        <taxon>Metazoa</taxon>
        <taxon>Chordata</taxon>
        <taxon>Craniata</taxon>
        <taxon>Vertebrata</taxon>
        <taxon>Euteleostomi</taxon>
        <taxon>Actinopterygii</taxon>
        <taxon>Neopterygii</taxon>
        <taxon>Teleostei</taxon>
        <taxon>Neoteleostei</taxon>
        <taxon>Acanthomorphata</taxon>
        <taxon>Carangaria</taxon>
        <taxon>Pleuronectiformes</taxon>
        <taxon>Pleuronectoidei</taxon>
        <taxon>Scophthalmidae</taxon>
        <taxon>Scophthalmus</taxon>
    </lineage>
</organism>